<accession>A0A7R8VZ32</accession>
<dbReference type="EMBL" id="OA578964">
    <property type="protein sequence ID" value="CAD7206104.1"/>
    <property type="molecule type" value="Genomic_DNA"/>
</dbReference>
<feature type="region of interest" description="Disordered" evidence="1">
    <location>
        <begin position="1"/>
        <end position="84"/>
    </location>
</feature>
<sequence>MARDSRKETSLNVVQRNGQLGQSNRGNDRRNLSADVTRFLPTALRVKREEGKRKKSDSKGSGGMDPRVEPIIAKTNVGGGQQTKDDAYMQFMREIGGLL</sequence>
<protein>
    <submittedName>
        <fullName evidence="2">Uncharacterized protein</fullName>
    </submittedName>
</protein>
<feature type="compositionally biased region" description="Polar residues" evidence="1">
    <location>
        <begin position="10"/>
        <end position="25"/>
    </location>
</feature>
<gene>
    <name evidence="2" type="ORF">TDIB3V08_LOCUS12253</name>
</gene>
<dbReference type="AlphaFoldDB" id="A0A7R8VZ32"/>
<reference evidence="2" key="1">
    <citation type="submission" date="2020-11" db="EMBL/GenBank/DDBJ databases">
        <authorList>
            <person name="Tran Van P."/>
        </authorList>
    </citation>
    <scope>NUCLEOTIDE SEQUENCE</scope>
</reference>
<proteinExistence type="predicted"/>
<evidence type="ECO:0000313" key="2">
    <source>
        <dbReference type="EMBL" id="CAD7206104.1"/>
    </source>
</evidence>
<evidence type="ECO:0000256" key="1">
    <source>
        <dbReference type="SAM" id="MobiDB-lite"/>
    </source>
</evidence>
<name>A0A7R8VZ32_TIMDO</name>
<organism evidence="2">
    <name type="scientific">Timema douglasi</name>
    <name type="common">Walking stick</name>
    <dbReference type="NCBI Taxonomy" id="61478"/>
    <lineage>
        <taxon>Eukaryota</taxon>
        <taxon>Metazoa</taxon>
        <taxon>Ecdysozoa</taxon>
        <taxon>Arthropoda</taxon>
        <taxon>Hexapoda</taxon>
        <taxon>Insecta</taxon>
        <taxon>Pterygota</taxon>
        <taxon>Neoptera</taxon>
        <taxon>Polyneoptera</taxon>
        <taxon>Phasmatodea</taxon>
        <taxon>Timematodea</taxon>
        <taxon>Timematoidea</taxon>
        <taxon>Timematidae</taxon>
        <taxon>Timema</taxon>
    </lineage>
</organism>